<dbReference type="SUPFAM" id="SSF52540">
    <property type="entry name" value="P-loop containing nucleoside triphosphate hydrolases"/>
    <property type="match status" value="1"/>
</dbReference>
<keyword evidence="4 8" id="KW-0547">Nucleotide-binding</keyword>
<dbReference type="InterPro" id="IPR003439">
    <property type="entry name" value="ABC_transporter-like_ATP-bd"/>
</dbReference>
<proteinExistence type="inferred from homology"/>
<dbReference type="InterPro" id="IPR008995">
    <property type="entry name" value="Mo/tungstate-bd_C_term_dom"/>
</dbReference>
<dbReference type="InterPro" id="IPR027417">
    <property type="entry name" value="P-loop_NTPase"/>
</dbReference>
<dbReference type="GO" id="GO:0005524">
    <property type="term" value="F:ATP binding"/>
    <property type="evidence" value="ECO:0007669"/>
    <property type="project" value="UniProtKB-KW"/>
</dbReference>
<dbReference type="SMART" id="SM00382">
    <property type="entry name" value="AAA"/>
    <property type="match status" value="1"/>
</dbReference>
<dbReference type="Proteomes" id="UP000054683">
    <property type="component" value="Unassembled WGS sequence"/>
</dbReference>
<dbReference type="PANTHER" id="PTHR42781:SF4">
    <property type="entry name" value="SPERMIDINE_PUTRESCINE IMPORT ATP-BINDING PROTEIN POTA"/>
    <property type="match status" value="1"/>
</dbReference>
<dbReference type="GO" id="GO:0016887">
    <property type="term" value="F:ATP hydrolysis activity"/>
    <property type="evidence" value="ECO:0007669"/>
    <property type="project" value="InterPro"/>
</dbReference>
<dbReference type="InterPro" id="IPR003593">
    <property type="entry name" value="AAA+_ATPase"/>
</dbReference>
<dbReference type="EC" id="7.6.2.11" evidence="8"/>
<dbReference type="Gene3D" id="3.40.50.300">
    <property type="entry name" value="P-loop containing nucleotide triphosphate hydrolases"/>
    <property type="match status" value="1"/>
</dbReference>
<dbReference type="InterPro" id="IPR013611">
    <property type="entry name" value="Transp-assoc_OB_typ2"/>
</dbReference>
<comment type="similarity">
    <text evidence="8">Belongs to the ABC transporter superfamily. Spermidine/putrescine importer (TC 3.A.1.11.1) family.</text>
</comment>
<dbReference type="Pfam" id="PF08402">
    <property type="entry name" value="TOBE_2"/>
    <property type="match status" value="1"/>
</dbReference>
<evidence type="ECO:0000256" key="4">
    <source>
        <dbReference type="ARBA" id="ARBA00022741"/>
    </source>
</evidence>
<evidence type="ECO:0000313" key="11">
    <source>
        <dbReference type="Proteomes" id="UP000054683"/>
    </source>
</evidence>
<dbReference type="EMBL" id="FCOK02000005">
    <property type="protein sequence ID" value="SAL20043.1"/>
    <property type="molecule type" value="Genomic_DNA"/>
</dbReference>
<evidence type="ECO:0000256" key="3">
    <source>
        <dbReference type="ARBA" id="ARBA00022519"/>
    </source>
</evidence>
<comment type="function">
    <text evidence="8">Part of the ABC transporter complex PotABCD involved in spermidine/putrescine import. Responsible for energy coupling to the transport system.</text>
</comment>
<dbReference type="PROSITE" id="PS50893">
    <property type="entry name" value="ABC_TRANSPORTER_2"/>
    <property type="match status" value="1"/>
</dbReference>
<evidence type="ECO:0000256" key="2">
    <source>
        <dbReference type="ARBA" id="ARBA00022475"/>
    </source>
</evidence>
<evidence type="ECO:0000256" key="5">
    <source>
        <dbReference type="ARBA" id="ARBA00022840"/>
    </source>
</evidence>
<evidence type="ECO:0000256" key="6">
    <source>
        <dbReference type="ARBA" id="ARBA00022967"/>
    </source>
</evidence>
<dbReference type="AlphaFoldDB" id="A0A158FK53"/>
<dbReference type="PANTHER" id="PTHR42781">
    <property type="entry name" value="SPERMIDINE/PUTRESCINE IMPORT ATP-BINDING PROTEIN POTA"/>
    <property type="match status" value="1"/>
</dbReference>
<feature type="domain" description="ABC transporter" evidence="9">
    <location>
        <begin position="8"/>
        <end position="238"/>
    </location>
</feature>
<evidence type="ECO:0000313" key="10">
    <source>
        <dbReference type="EMBL" id="SAL20043.1"/>
    </source>
</evidence>
<keyword evidence="1 8" id="KW-0813">Transport</keyword>
<dbReference type="NCBIfam" id="TIGR01187">
    <property type="entry name" value="potA"/>
    <property type="match status" value="1"/>
</dbReference>
<comment type="catalytic activity">
    <reaction evidence="8">
        <text>ATP + H2O + polyamine-[polyamine-binding protein]Side 1 = ADP + phosphate + polyamineSide 2 + [polyamine-binding protein]Side 1.</text>
        <dbReference type="EC" id="7.6.2.11"/>
    </reaction>
</comment>
<dbReference type="RefSeq" id="WP_062083314.1">
    <property type="nucleotide sequence ID" value="NZ_FCOK02000005.1"/>
</dbReference>
<dbReference type="FunFam" id="3.40.50.300:FF:000425">
    <property type="entry name" value="Probable ABC transporter, ATP-binding subunit"/>
    <property type="match status" value="1"/>
</dbReference>
<name>A0A158FK53_9BURK</name>
<evidence type="ECO:0000259" key="9">
    <source>
        <dbReference type="PROSITE" id="PS50893"/>
    </source>
</evidence>
<dbReference type="GO" id="GO:0015417">
    <property type="term" value="F:ABC-type polyamine transporter activity"/>
    <property type="evidence" value="ECO:0007669"/>
    <property type="project" value="UniProtKB-EC"/>
</dbReference>
<organism evidence="10 11">
    <name type="scientific">Caballeronia udeis</name>
    <dbReference type="NCBI Taxonomy" id="1232866"/>
    <lineage>
        <taxon>Bacteria</taxon>
        <taxon>Pseudomonadati</taxon>
        <taxon>Pseudomonadota</taxon>
        <taxon>Betaproteobacteria</taxon>
        <taxon>Burkholderiales</taxon>
        <taxon>Burkholderiaceae</taxon>
        <taxon>Caballeronia</taxon>
    </lineage>
</organism>
<evidence type="ECO:0000256" key="7">
    <source>
        <dbReference type="ARBA" id="ARBA00023136"/>
    </source>
</evidence>
<dbReference type="OrthoDB" id="5298774at2"/>
<evidence type="ECO:0000256" key="8">
    <source>
        <dbReference type="RuleBase" id="RU364083"/>
    </source>
</evidence>
<keyword evidence="5 8" id="KW-0067">ATP-binding</keyword>
<dbReference type="GO" id="GO:0043190">
    <property type="term" value="C:ATP-binding cassette (ABC) transporter complex"/>
    <property type="evidence" value="ECO:0007669"/>
    <property type="project" value="InterPro"/>
</dbReference>
<keyword evidence="7 8" id="KW-0472">Membrane</keyword>
<reference evidence="10 11" key="1">
    <citation type="submission" date="2016-01" db="EMBL/GenBank/DDBJ databases">
        <authorList>
            <person name="Oliw E.H."/>
        </authorList>
    </citation>
    <scope>NUCLEOTIDE SEQUENCE [LARGE SCALE GENOMIC DNA]</scope>
    <source>
        <strain evidence="10">LMG 27134</strain>
    </source>
</reference>
<dbReference type="Gene3D" id="2.40.50.100">
    <property type="match status" value="1"/>
</dbReference>
<dbReference type="GO" id="GO:0015697">
    <property type="term" value="P:quaternary ammonium group transport"/>
    <property type="evidence" value="ECO:0007669"/>
    <property type="project" value="UniProtKB-ARBA"/>
</dbReference>
<sequence>MTISPATFSFRAVTKRYGAVTAVDNVSLDVNGGTFFSLLGPSGSGKTTLLMMAAGFEVPSTGDVTYGTRELTRVPPDKRNFGMVFQGYALFPNLTVAENVCFPLAVRNMGRAEREQRVLAALDLVRLSGFGDRLPKQLSGGQQQRVALARALIFEPDILLLDEPLSALDKKLRIGLQIELRELQRRIGKTFICVTHDQEEALSMSDEIAIVRNGKIVQRGAPEQLFERPATHFVADFLGESNFLEGKVVHADGAGLVRYEAQGTACVQQSDVKVEPGEPILLSLRPSKISLTSVCPPAGGNLTSGMLAGWSYRGTEVHYEVTTPLGRLSVNAPTWQSDFAPVSGQKVWLSWSPDAATIVKDDRGEAKTKSEKPA</sequence>
<keyword evidence="6 8" id="KW-1278">Translocase</keyword>
<dbReference type="PROSITE" id="PS00211">
    <property type="entry name" value="ABC_TRANSPORTER_1"/>
    <property type="match status" value="1"/>
</dbReference>
<dbReference type="InterPro" id="IPR017871">
    <property type="entry name" value="ABC_transporter-like_CS"/>
</dbReference>
<evidence type="ECO:0000256" key="1">
    <source>
        <dbReference type="ARBA" id="ARBA00022448"/>
    </source>
</evidence>
<keyword evidence="2 8" id="KW-1003">Cell membrane</keyword>
<comment type="subunit">
    <text evidence="8">The complex is composed of two ATP-binding proteins (PotA), two transmembrane proteins (PotB and PotC) and a solute-binding protein (PotD).</text>
</comment>
<gene>
    <name evidence="8" type="primary">potA</name>
    <name evidence="10" type="ORF">AWB69_01288</name>
</gene>
<accession>A0A158FK53</accession>
<dbReference type="InterPro" id="IPR050093">
    <property type="entry name" value="ABC_SmlMolc_Importer"/>
</dbReference>
<dbReference type="InterPro" id="IPR005893">
    <property type="entry name" value="PotA-like"/>
</dbReference>
<protein>
    <recommendedName>
        <fullName evidence="8">Spermidine/putrescine import ATP-binding protein PotA</fullName>
        <ecNumber evidence="8">7.6.2.11</ecNumber>
    </recommendedName>
</protein>
<keyword evidence="3" id="KW-0997">Cell inner membrane</keyword>
<dbReference type="Pfam" id="PF00005">
    <property type="entry name" value="ABC_tran"/>
    <property type="match status" value="1"/>
</dbReference>
<dbReference type="SUPFAM" id="SSF50331">
    <property type="entry name" value="MOP-like"/>
    <property type="match status" value="1"/>
</dbReference>